<name>A0ACB7SFR8_HYAAI</name>
<gene>
    <name evidence="1" type="ORF">HPB50_019489</name>
</gene>
<evidence type="ECO:0000313" key="1">
    <source>
        <dbReference type="EMBL" id="KAH6934022.1"/>
    </source>
</evidence>
<comment type="caution">
    <text evidence="1">The sequence shown here is derived from an EMBL/GenBank/DDBJ whole genome shotgun (WGS) entry which is preliminary data.</text>
</comment>
<protein>
    <submittedName>
        <fullName evidence="1">Uncharacterized protein</fullName>
    </submittedName>
</protein>
<keyword evidence="2" id="KW-1185">Reference proteome</keyword>
<evidence type="ECO:0000313" key="2">
    <source>
        <dbReference type="Proteomes" id="UP000821845"/>
    </source>
</evidence>
<reference evidence="1" key="1">
    <citation type="submission" date="2020-05" db="EMBL/GenBank/DDBJ databases">
        <title>Large-scale comparative analyses of tick genomes elucidate their genetic diversity and vector capacities.</title>
        <authorList>
            <person name="Jia N."/>
            <person name="Wang J."/>
            <person name="Shi W."/>
            <person name="Du L."/>
            <person name="Sun Y."/>
            <person name="Zhan W."/>
            <person name="Jiang J."/>
            <person name="Wang Q."/>
            <person name="Zhang B."/>
            <person name="Ji P."/>
            <person name="Sakyi L.B."/>
            <person name="Cui X."/>
            <person name="Yuan T."/>
            <person name="Jiang B."/>
            <person name="Yang W."/>
            <person name="Lam T.T.-Y."/>
            <person name="Chang Q."/>
            <person name="Ding S."/>
            <person name="Wang X."/>
            <person name="Zhu J."/>
            <person name="Ruan X."/>
            <person name="Zhao L."/>
            <person name="Wei J."/>
            <person name="Que T."/>
            <person name="Du C."/>
            <person name="Cheng J."/>
            <person name="Dai P."/>
            <person name="Han X."/>
            <person name="Huang E."/>
            <person name="Gao Y."/>
            <person name="Liu J."/>
            <person name="Shao H."/>
            <person name="Ye R."/>
            <person name="Li L."/>
            <person name="Wei W."/>
            <person name="Wang X."/>
            <person name="Wang C."/>
            <person name="Yang T."/>
            <person name="Huo Q."/>
            <person name="Li W."/>
            <person name="Guo W."/>
            <person name="Chen H."/>
            <person name="Zhou L."/>
            <person name="Ni X."/>
            <person name="Tian J."/>
            <person name="Zhou Y."/>
            <person name="Sheng Y."/>
            <person name="Liu T."/>
            <person name="Pan Y."/>
            <person name="Xia L."/>
            <person name="Li J."/>
            <person name="Zhao F."/>
            <person name="Cao W."/>
        </authorList>
    </citation>
    <scope>NUCLEOTIDE SEQUENCE</scope>
    <source>
        <strain evidence="1">Hyas-2018</strain>
    </source>
</reference>
<dbReference type="Proteomes" id="UP000821845">
    <property type="component" value="Chromosome 4"/>
</dbReference>
<proteinExistence type="predicted"/>
<dbReference type="EMBL" id="CM023484">
    <property type="protein sequence ID" value="KAH6934022.1"/>
    <property type="molecule type" value="Genomic_DNA"/>
</dbReference>
<sequence length="211" mass="22169">MTLVKLSRASILLFALWSHGQYAAASAAPGGAPAGHSASPEPWTSAALVKDLSLGDPIVGVLKVDYGNGASVVINGSLTPSQTASAPKSVALIGASKCVPPFSLVMVDPDAPSRNGATQRSWLHWMVINARNTTELHKGEQLVPYEGPSPPPGTGPHRYVFLAYCQRGQAVNGAKLKPARRNKFSVKDVQKKLGESSPFAGTFFYADSATN</sequence>
<organism evidence="1 2">
    <name type="scientific">Hyalomma asiaticum</name>
    <name type="common">Tick</name>
    <dbReference type="NCBI Taxonomy" id="266040"/>
    <lineage>
        <taxon>Eukaryota</taxon>
        <taxon>Metazoa</taxon>
        <taxon>Ecdysozoa</taxon>
        <taxon>Arthropoda</taxon>
        <taxon>Chelicerata</taxon>
        <taxon>Arachnida</taxon>
        <taxon>Acari</taxon>
        <taxon>Parasitiformes</taxon>
        <taxon>Ixodida</taxon>
        <taxon>Ixodoidea</taxon>
        <taxon>Ixodidae</taxon>
        <taxon>Hyalomminae</taxon>
        <taxon>Hyalomma</taxon>
    </lineage>
</organism>
<accession>A0ACB7SFR8</accession>